<evidence type="ECO:0000313" key="2">
    <source>
        <dbReference type="EMBL" id="PFH34326.1"/>
    </source>
</evidence>
<dbReference type="Proteomes" id="UP000224006">
    <property type="component" value="Unassembled WGS sequence"/>
</dbReference>
<feature type="region of interest" description="Disordered" evidence="1">
    <location>
        <begin position="1"/>
        <end position="103"/>
    </location>
</feature>
<evidence type="ECO:0000256" key="1">
    <source>
        <dbReference type="SAM" id="MobiDB-lite"/>
    </source>
</evidence>
<name>A0A2A9MEE9_BESBE</name>
<comment type="caution">
    <text evidence="2">The sequence shown here is derived from an EMBL/GenBank/DDBJ whole genome shotgun (WGS) entry which is preliminary data.</text>
</comment>
<keyword evidence="3" id="KW-1185">Reference proteome</keyword>
<dbReference type="PANTHER" id="PTHR12460:SF38">
    <property type="entry name" value="KINETOPLAST-ASSOCIATED PROTEIN-LIKE PROTEIN"/>
    <property type="match status" value="1"/>
</dbReference>
<dbReference type="InterPro" id="IPR009072">
    <property type="entry name" value="Histone-fold"/>
</dbReference>
<dbReference type="Gene3D" id="1.10.20.10">
    <property type="entry name" value="Histone, subunit A"/>
    <property type="match status" value="1"/>
</dbReference>
<dbReference type="KEGG" id="bbes:BESB_074780"/>
<protein>
    <submittedName>
        <fullName evidence="2">Transcription initiation factor TFIID complex subunit TAF8</fullName>
    </submittedName>
</protein>
<keyword evidence="2" id="KW-0396">Initiation factor</keyword>
<feature type="region of interest" description="Disordered" evidence="1">
    <location>
        <begin position="548"/>
        <end position="698"/>
    </location>
</feature>
<feature type="region of interest" description="Disordered" evidence="1">
    <location>
        <begin position="393"/>
        <end position="499"/>
    </location>
</feature>
<dbReference type="InterPro" id="IPR019473">
    <property type="entry name" value="TFIID_su8_C"/>
</dbReference>
<feature type="compositionally biased region" description="Basic and acidic residues" evidence="1">
    <location>
        <begin position="675"/>
        <end position="691"/>
    </location>
</feature>
<accession>A0A2A9MEE9</accession>
<dbReference type="EMBL" id="NWUJ01000007">
    <property type="protein sequence ID" value="PFH34326.1"/>
    <property type="molecule type" value="Genomic_DNA"/>
</dbReference>
<dbReference type="GO" id="GO:0003743">
    <property type="term" value="F:translation initiation factor activity"/>
    <property type="evidence" value="ECO:0007669"/>
    <property type="project" value="UniProtKB-KW"/>
</dbReference>
<dbReference type="RefSeq" id="XP_029218335.1">
    <property type="nucleotide sequence ID" value="XM_029365851.1"/>
</dbReference>
<proteinExistence type="predicted"/>
<dbReference type="OrthoDB" id="332667at2759"/>
<dbReference type="GO" id="GO:0046982">
    <property type="term" value="F:protein heterodimerization activity"/>
    <property type="evidence" value="ECO:0007669"/>
    <property type="project" value="InterPro"/>
</dbReference>
<feature type="region of interest" description="Disordered" evidence="1">
    <location>
        <begin position="118"/>
        <end position="139"/>
    </location>
</feature>
<organism evidence="2 3">
    <name type="scientific">Besnoitia besnoiti</name>
    <name type="common">Apicomplexan protozoan</name>
    <dbReference type="NCBI Taxonomy" id="94643"/>
    <lineage>
        <taxon>Eukaryota</taxon>
        <taxon>Sar</taxon>
        <taxon>Alveolata</taxon>
        <taxon>Apicomplexa</taxon>
        <taxon>Conoidasida</taxon>
        <taxon>Coccidia</taxon>
        <taxon>Eucoccidiorida</taxon>
        <taxon>Eimeriorina</taxon>
        <taxon>Sarcocystidae</taxon>
        <taxon>Besnoitia</taxon>
    </lineage>
</organism>
<sequence>MHHSSSAAPPSGSARPPRDGAASATGRAICDPASSRGHSPSSASHPSAALAAGAVPPSASSLEASSASSEMPAQAALSGQSSGAEASSASEARALDPPRRHGTSLCADLAPSFIVAGPLPGLPRPGTETVLPDPSSVESAPLAVDGESSSAFSASAPASLTVGRPGFSSSGAGSGGGPPHGRTVVTVPSVCGSRRRYMHALLQRSAAWMMFSKGVQSVEPQCLEYVSSWLALRIGTIGRQAKMYANIRGTSAANYFDVKQALFDVCPSSYAALFRTTGIEPVAGTQPKEVLLGAGGRGRRAREAPLAGSDARNGLQGVACPLEEDEPVVTTEDSWLYRRLLGEPADFIAGEDAGAVGGVSPALAPGPAALDGAHDAHAAGSRPDEAAFRGLDNAAGQRGGANSSPSADLLSAGSAASPPDAASAATAGGAAVTAGGGPHTSGGADLPGPSPAVGPEPGAGGGTLPGGPGFPHLGLQGGGVGGAGGPGGKSGTGRGLATPLHVPPWLPQFPPVHLWECTPTPCPPATDAFTLDFKRQCAKMELQLHLPQLQLPQMPPPSVRRGDGAQWRGRSDGEGDGLGAAGRDGDEPDGTSRPGGGKRRRAEQGDGEGENGRLWGVSRDPAQTASAQPAREVDGVRRGDAEAEPGGVDRTDEEIKRKDKRKEDAGGKGKRKRMKQEDEVVEREATDDGSRKNLFLSW</sequence>
<dbReference type="CDD" id="cd00076">
    <property type="entry name" value="HFD_SF"/>
    <property type="match status" value="1"/>
</dbReference>
<keyword evidence="2" id="KW-0648">Protein biosynthesis</keyword>
<dbReference type="GeneID" id="40312404"/>
<feature type="compositionally biased region" description="Low complexity" evidence="1">
    <location>
        <begin position="32"/>
        <end position="92"/>
    </location>
</feature>
<evidence type="ECO:0000313" key="3">
    <source>
        <dbReference type="Proteomes" id="UP000224006"/>
    </source>
</evidence>
<dbReference type="PANTHER" id="PTHR12460">
    <property type="entry name" value="CYCLIN-DEPENDENT KINASE INHIBITOR-RELATED PROTEIN"/>
    <property type="match status" value="1"/>
</dbReference>
<dbReference type="CDD" id="cd08049">
    <property type="entry name" value="TAF8"/>
    <property type="match status" value="1"/>
</dbReference>
<gene>
    <name evidence="2" type="ORF">BESB_074780</name>
</gene>
<dbReference type="AlphaFoldDB" id="A0A2A9MEE9"/>
<reference evidence="2 3" key="1">
    <citation type="submission" date="2017-09" db="EMBL/GenBank/DDBJ databases">
        <title>Genome sequencing of Besnoitia besnoiti strain Bb-Ger1.</title>
        <authorList>
            <person name="Schares G."/>
            <person name="Venepally P."/>
            <person name="Lorenzi H.A."/>
        </authorList>
    </citation>
    <scope>NUCLEOTIDE SEQUENCE [LARGE SCALE GENOMIC DNA]</scope>
    <source>
        <strain evidence="2 3">Bb-Ger1</strain>
    </source>
</reference>
<feature type="compositionally biased region" description="Low complexity" evidence="1">
    <location>
        <begin position="1"/>
        <end position="15"/>
    </location>
</feature>
<feature type="compositionally biased region" description="Basic and acidic residues" evidence="1">
    <location>
        <begin position="631"/>
        <end position="667"/>
    </location>
</feature>
<feature type="compositionally biased region" description="Low complexity" evidence="1">
    <location>
        <begin position="403"/>
        <end position="433"/>
    </location>
</feature>
<feature type="compositionally biased region" description="Gly residues" evidence="1">
    <location>
        <begin position="457"/>
        <end position="494"/>
    </location>
</feature>
<dbReference type="VEuPathDB" id="ToxoDB:BESB_074780"/>